<keyword evidence="6" id="KW-0479">Metal-binding</keyword>
<keyword evidence="7 12" id="KW-1133">Transmembrane helix</keyword>
<keyword evidence="11 12" id="KW-0472">Membrane</keyword>
<dbReference type="EMBL" id="JACJVJ010000002">
    <property type="protein sequence ID" value="MBC2778742.1"/>
    <property type="molecule type" value="Genomic_DNA"/>
</dbReference>
<protein>
    <submittedName>
        <fullName evidence="14">Alkane 1-monooxygenase</fullName>
    </submittedName>
</protein>
<feature type="domain" description="Fatty acid desaturase" evidence="13">
    <location>
        <begin position="98"/>
        <end position="312"/>
    </location>
</feature>
<gene>
    <name evidence="14" type="ORF">H6P80_14045</name>
</gene>
<dbReference type="GO" id="GO:0006629">
    <property type="term" value="P:lipid metabolic process"/>
    <property type="evidence" value="ECO:0007669"/>
    <property type="project" value="InterPro"/>
</dbReference>
<keyword evidence="9" id="KW-0408">Iron</keyword>
<dbReference type="RefSeq" id="WP_185801972.1">
    <property type="nucleotide sequence ID" value="NZ_JACJVJ010000002.1"/>
</dbReference>
<dbReference type="CDD" id="cd03512">
    <property type="entry name" value="Alkane-hydroxylase"/>
    <property type="match status" value="1"/>
</dbReference>
<comment type="similarity">
    <text evidence="2">Belongs to the fatty acid desaturase type 1 family. AlkB subfamily.</text>
</comment>
<comment type="subcellular location">
    <subcellularLocation>
        <location evidence="1">Cell inner membrane</location>
        <topology evidence="1">Multi-pass membrane protein</topology>
    </subcellularLocation>
</comment>
<keyword evidence="3" id="KW-1003">Cell membrane</keyword>
<sequence length="352" mass="40255">MRFPLLYVSGPFTACLTIAAFYAGGYWLWALPLMIYVLLPVAEQLTGLSRWPSDHRLKSMTPGTVRLYETMLMISAWSAVALLGWALYAVWAEPMPMWKFLLLALVIGEYSAFIGIVTAHELMHRPQPGKRRLAFLLMALAGYAHFCIEHVRGHHARVATPEDPASARRGQSFYAFLPQTLIGSFRSAWRLEAERLERAGHGRWSWRNDMLRWHGFTLLLMLAIGLGLGPLPLALFAIQAVIAIFGLETINYLEHYGLARQQDAEGRYERVRPQHSWNSSHVITNVNLFNLGRHSDHHALSNRPFYRLRHYDDVPQLPFGYSGSFLLCLAPPLWFRVMDRELDRFHASERGA</sequence>
<reference evidence="14 15" key="1">
    <citation type="submission" date="2020-08" db="EMBL/GenBank/DDBJ databases">
        <title>Draft genome sequence of Parasphingopyxis sp. GrpM-11.</title>
        <authorList>
            <person name="Oh J."/>
            <person name="Roh D.-H."/>
        </authorList>
    </citation>
    <scope>NUCLEOTIDE SEQUENCE [LARGE SCALE GENOMIC DNA]</scope>
    <source>
        <strain evidence="14 15">GrpM-11</strain>
    </source>
</reference>
<dbReference type="AlphaFoldDB" id="A0A842I0J8"/>
<dbReference type="PANTHER" id="PTHR38674:SF1">
    <property type="entry name" value="ALKANE 1-MONOOXYGENASE 1"/>
    <property type="match status" value="1"/>
</dbReference>
<dbReference type="GO" id="GO:0046872">
    <property type="term" value="F:metal ion binding"/>
    <property type="evidence" value="ECO:0007669"/>
    <property type="project" value="UniProtKB-KW"/>
</dbReference>
<evidence type="ECO:0000256" key="8">
    <source>
        <dbReference type="ARBA" id="ARBA00023002"/>
    </source>
</evidence>
<evidence type="ECO:0000256" key="4">
    <source>
        <dbReference type="ARBA" id="ARBA00022519"/>
    </source>
</evidence>
<evidence type="ECO:0000313" key="15">
    <source>
        <dbReference type="Proteomes" id="UP000564378"/>
    </source>
</evidence>
<evidence type="ECO:0000256" key="10">
    <source>
        <dbReference type="ARBA" id="ARBA00023033"/>
    </source>
</evidence>
<evidence type="ECO:0000256" key="2">
    <source>
        <dbReference type="ARBA" id="ARBA00010823"/>
    </source>
</evidence>
<dbReference type="PANTHER" id="PTHR38674">
    <property type="entry name" value="ALKANE 1-MONOOXYGENASE 1"/>
    <property type="match status" value="1"/>
</dbReference>
<organism evidence="14 15">
    <name type="scientific">Parasphingopyxis marina</name>
    <dbReference type="NCBI Taxonomy" id="2761622"/>
    <lineage>
        <taxon>Bacteria</taxon>
        <taxon>Pseudomonadati</taxon>
        <taxon>Pseudomonadota</taxon>
        <taxon>Alphaproteobacteria</taxon>
        <taxon>Sphingomonadales</taxon>
        <taxon>Sphingomonadaceae</taxon>
        <taxon>Parasphingopyxis</taxon>
    </lineage>
</organism>
<feature type="transmembrane region" description="Helical" evidence="12">
    <location>
        <begin position="210"/>
        <end position="228"/>
    </location>
</feature>
<proteinExistence type="inferred from homology"/>
<keyword evidence="10 14" id="KW-0503">Monooxygenase</keyword>
<evidence type="ECO:0000256" key="9">
    <source>
        <dbReference type="ARBA" id="ARBA00023004"/>
    </source>
</evidence>
<dbReference type="InterPro" id="IPR005804">
    <property type="entry name" value="FA_desaturase_dom"/>
</dbReference>
<keyword evidence="5 12" id="KW-0812">Transmembrane</keyword>
<keyword evidence="4" id="KW-0997">Cell inner membrane</keyword>
<name>A0A842I0J8_9SPHN</name>
<feature type="transmembrane region" description="Helical" evidence="12">
    <location>
        <begin position="70"/>
        <end position="91"/>
    </location>
</feature>
<dbReference type="InterPro" id="IPR033885">
    <property type="entry name" value="AlkB/XylM"/>
</dbReference>
<keyword evidence="8" id="KW-0560">Oxidoreductase</keyword>
<evidence type="ECO:0000256" key="7">
    <source>
        <dbReference type="ARBA" id="ARBA00022989"/>
    </source>
</evidence>
<accession>A0A842I0J8</accession>
<evidence type="ECO:0000256" key="3">
    <source>
        <dbReference type="ARBA" id="ARBA00022475"/>
    </source>
</evidence>
<feature type="transmembrane region" description="Helical" evidence="12">
    <location>
        <begin position="97"/>
        <end position="120"/>
    </location>
</feature>
<feature type="transmembrane region" description="Helical" evidence="12">
    <location>
        <begin position="5"/>
        <end position="23"/>
    </location>
</feature>
<dbReference type="Proteomes" id="UP000564378">
    <property type="component" value="Unassembled WGS sequence"/>
</dbReference>
<dbReference type="GO" id="GO:0004497">
    <property type="term" value="F:monooxygenase activity"/>
    <property type="evidence" value="ECO:0007669"/>
    <property type="project" value="UniProtKB-KW"/>
</dbReference>
<evidence type="ECO:0000256" key="11">
    <source>
        <dbReference type="ARBA" id="ARBA00023136"/>
    </source>
</evidence>
<evidence type="ECO:0000256" key="1">
    <source>
        <dbReference type="ARBA" id="ARBA00004429"/>
    </source>
</evidence>
<evidence type="ECO:0000259" key="13">
    <source>
        <dbReference type="Pfam" id="PF00487"/>
    </source>
</evidence>
<feature type="transmembrane region" description="Helical" evidence="12">
    <location>
        <begin position="132"/>
        <end position="151"/>
    </location>
</feature>
<comment type="caution">
    <text evidence="14">The sequence shown here is derived from an EMBL/GenBank/DDBJ whole genome shotgun (WGS) entry which is preliminary data.</text>
</comment>
<evidence type="ECO:0000256" key="5">
    <source>
        <dbReference type="ARBA" id="ARBA00022692"/>
    </source>
</evidence>
<dbReference type="Pfam" id="PF00487">
    <property type="entry name" value="FA_desaturase"/>
    <property type="match status" value="1"/>
</dbReference>
<evidence type="ECO:0000256" key="6">
    <source>
        <dbReference type="ARBA" id="ARBA00022723"/>
    </source>
</evidence>
<evidence type="ECO:0000313" key="14">
    <source>
        <dbReference type="EMBL" id="MBC2778742.1"/>
    </source>
</evidence>
<dbReference type="GO" id="GO:0005886">
    <property type="term" value="C:plasma membrane"/>
    <property type="evidence" value="ECO:0007669"/>
    <property type="project" value="UniProtKB-SubCell"/>
</dbReference>
<evidence type="ECO:0000256" key="12">
    <source>
        <dbReference type="SAM" id="Phobius"/>
    </source>
</evidence>
<keyword evidence="15" id="KW-1185">Reference proteome</keyword>